<reference evidence="2" key="1">
    <citation type="submission" date="2023-03" db="EMBL/GenBank/DDBJ databases">
        <authorList>
            <person name="Julca I."/>
        </authorList>
    </citation>
    <scope>NUCLEOTIDE SEQUENCE</scope>
</reference>
<feature type="compositionally biased region" description="Low complexity" evidence="1">
    <location>
        <begin position="203"/>
        <end position="212"/>
    </location>
</feature>
<dbReference type="AlphaFoldDB" id="A0AAV1D8R4"/>
<keyword evidence="3" id="KW-1185">Reference proteome</keyword>
<dbReference type="EMBL" id="OX459121">
    <property type="protein sequence ID" value="CAI9103273.1"/>
    <property type="molecule type" value="Genomic_DNA"/>
</dbReference>
<protein>
    <submittedName>
        <fullName evidence="2">OLC1v1001727C1</fullName>
    </submittedName>
</protein>
<name>A0AAV1D8R4_OLDCO</name>
<gene>
    <name evidence="2" type="ORF">OLC1_LOCUS12478</name>
</gene>
<organism evidence="2 3">
    <name type="scientific">Oldenlandia corymbosa var. corymbosa</name>
    <dbReference type="NCBI Taxonomy" id="529605"/>
    <lineage>
        <taxon>Eukaryota</taxon>
        <taxon>Viridiplantae</taxon>
        <taxon>Streptophyta</taxon>
        <taxon>Embryophyta</taxon>
        <taxon>Tracheophyta</taxon>
        <taxon>Spermatophyta</taxon>
        <taxon>Magnoliopsida</taxon>
        <taxon>eudicotyledons</taxon>
        <taxon>Gunneridae</taxon>
        <taxon>Pentapetalae</taxon>
        <taxon>asterids</taxon>
        <taxon>lamiids</taxon>
        <taxon>Gentianales</taxon>
        <taxon>Rubiaceae</taxon>
        <taxon>Rubioideae</taxon>
        <taxon>Spermacoceae</taxon>
        <taxon>Hedyotis-Oldenlandia complex</taxon>
        <taxon>Oldenlandia</taxon>
    </lineage>
</organism>
<evidence type="ECO:0000256" key="1">
    <source>
        <dbReference type="SAM" id="MobiDB-lite"/>
    </source>
</evidence>
<accession>A0AAV1D8R4</accession>
<evidence type="ECO:0000313" key="2">
    <source>
        <dbReference type="EMBL" id="CAI9103273.1"/>
    </source>
</evidence>
<sequence>MSQFDDNIDDIEDIEDKEFEDQELLNILPPLHDIPENGHVMIDVKVETMGPVEAVCKPSGKRRMIVEAIATLKQKEGANKSAISKNIEFKYVEIVIGKSYQWHGEVLNNIRVSSERFREKREDDNLLDEELDKHLDDIINQTHATLTLGPNDEMEVDDTQILVDEDPYLPSQPPPGKKAKPWSRDKIGGGRKRKVTIPPRTSQQQTEGQQNEDQAHSSRGSRIQVETHFEEAGGPETQFDIGGPETQFDIGGPETQFGGQSQPQSGVNLSPWGSPNLNPKSRLSLMDSRNHTKVQYSRILRGETGSYRAQTNTLRMRTIKEKGKNETFHYFGHL</sequence>
<dbReference type="Proteomes" id="UP001161247">
    <property type="component" value="Chromosome 4"/>
</dbReference>
<evidence type="ECO:0000313" key="3">
    <source>
        <dbReference type="Proteomes" id="UP001161247"/>
    </source>
</evidence>
<proteinExistence type="predicted"/>
<feature type="region of interest" description="Disordered" evidence="1">
    <location>
        <begin position="165"/>
        <end position="222"/>
    </location>
</feature>